<accession>A0ABX7N931</accession>
<dbReference type="PROSITE" id="PS51819">
    <property type="entry name" value="VOC"/>
    <property type="match status" value="1"/>
</dbReference>
<evidence type="ECO:0000313" key="2">
    <source>
        <dbReference type="EMBL" id="QSQ14976.1"/>
    </source>
</evidence>
<dbReference type="RefSeq" id="WP_206716719.1">
    <property type="nucleotide sequence ID" value="NZ_CP071091.1"/>
</dbReference>
<gene>
    <name evidence="2" type="ORF">JY572_02515</name>
</gene>
<evidence type="ECO:0000259" key="1">
    <source>
        <dbReference type="PROSITE" id="PS51819"/>
    </source>
</evidence>
<dbReference type="InterPro" id="IPR029068">
    <property type="entry name" value="Glyas_Bleomycin-R_OHBP_Dase"/>
</dbReference>
<dbReference type="PANTHER" id="PTHR21366:SF14">
    <property type="entry name" value="GLYOXALASE DOMAIN-CONTAINING PROTEIN 5"/>
    <property type="match status" value="1"/>
</dbReference>
<dbReference type="InterPro" id="IPR037523">
    <property type="entry name" value="VOC_core"/>
</dbReference>
<reference evidence="2 3" key="1">
    <citation type="submission" date="2021-02" db="EMBL/GenBank/DDBJ databases">
        <title>De Novo genome assembly of isolated myxobacteria.</title>
        <authorList>
            <person name="Stevens D.C."/>
        </authorList>
    </citation>
    <scope>NUCLEOTIDE SEQUENCE [LARGE SCALE GENOMIC DNA]</scope>
    <source>
        <strain evidence="2 3">SCHIC003</strain>
    </source>
</reference>
<protein>
    <submittedName>
        <fullName evidence="2">VOC family protein</fullName>
    </submittedName>
</protein>
<name>A0ABX7N931_9BACT</name>
<feature type="domain" description="VOC" evidence="1">
    <location>
        <begin position="10"/>
        <end position="136"/>
    </location>
</feature>
<dbReference type="InterPro" id="IPR050383">
    <property type="entry name" value="GlyoxalaseI/FosfomycinResist"/>
</dbReference>
<dbReference type="PANTHER" id="PTHR21366">
    <property type="entry name" value="GLYOXALASE FAMILY PROTEIN"/>
    <property type="match status" value="1"/>
</dbReference>
<dbReference type="EMBL" id="CP071091">
    <property type="protein sequence ID" value="QSQ14976.1"/>
    <property type="molecule type" value="Genomic_DNA"/>
</dbReference>
<proteinExistence type="predicted"/>
<dbReference type="Proteomes" id="UP000663090">
    <property type="component" value="Chromosome"/>
</dbReference>
<dbReference type="SUPFAM" id="SSF54593">
    <property type="entry name" value="Glyoxalase/Bleomycin resistance protein/Dihydroxybiphenyl dioxygenase"/>
    <property type="match status" value="1"/>
</dbReference>
<organism evidence="2 3">
    <name type="scientific">Myxococcus landrumensis</name>
    <dbReference type="NCBI Taxonomy" id="2813577"/>
    <lineage>
        <taxon>Bacteria</taxon>
        <taxon>Pseudomonadati</taxon>
        <taxon>Myxococcota</taxon>
        <taxon>Myxococcia</taxon>
        <taxon>Myxococcales</taxon>
        <taxon>Cystobacterineae</taxon>
        <taxon>Myxococcaceae</taxon>
        <taxon>Myxococcus</taxon>
    </lineage>
</organism>
<dbReference type="Pfam" id="PF00903">
    <property type="entry name" value="Glyoxalase"/>
    <property type="match status" value="1"/>
</dbReference>
<sequence length="136" mass="14600">MSSRPFQPVTVDHLVLRVVDLERMVAFYRDALGCTVDKEVPRLGMTHMRAGSAMIDLISLDGMLGSAGGAGPGREGRNVDHFCITVQPFDEAAIRAHLATHGVTPFAPGDRYGANGDGFSFYLHDPEGNTVELKGA</sequence>
<dbReference type="InterPro" id="IPR004360">
    <property type="entry name" value="Glyas_Fos-R_dOase_dom"/>
</dbReference>
<dbReference type="Gene3D" id="3.10.180.10">
    <property type="entry name" value="2,3-Dihydroxybiphenyl 1,2-Dioxygenase, domain 1"/>
    <property type="match status" value="1"/>
</dbReference>
<keyword evidence="3" id="KW-1185">Reference proteome</keyword>
<evidence type="ECO:0000313" key="3">
    <source>
        <dbReference type="Proteomes" id="UP000663090"/>
    </source>
</evidence>